<dbReference type="Proteomes" id="UP000007015">
    <property type="component" value="Chromosome 10"/>
</dbReference>
<dbReference type="EMBL" id="CM000135">
    <property type="protein sequence ID" value="EEC66817.1"/>
    <property type="molecule type" value="Genomic_DNA"/>
</dbReference>
<name>B8BGG5_ORYSI</name>
<dbReference type="HOGENOM" id="CLU_2594049_0_0_1"/>
<feature type="region of interest" description="Disordered" evidence="1">
    <location>
        <begin position="1"/>
        <end position="21"/>
    </location>
</feature>
<dbReference type="Gramene" id="BGIOSGA032781-TA">
    <property type="protein sequence ID" value="BGIOSGA032781-PA"/>
    <property type="gene ID" value="BGIOSGA032781"/>
</dbReference>
<evidence type="ECO:0000313" key="2">
    <source>
        <dbReference type="EMBL" id="EEC66817.1"/>
    </source>
</evidence>
<dbReference type="AlphaFoldDB" id="B8BGG5"/>
<protein>
    <submittedName>
        <fullName evidence="2">Uncharacterized protein</fullName>
    </submittedName>
</protein>
<evidence type="ECO:0000256" key="1">
    <source>
        <dbReference type="SAM" id="MobiDB-lite"/>
    </source>
</evidence>
<organism evidence="2 3">
    <name type="scientific">Oryza sativa subsp. indica</name>
    <name type="common">Rice</name>
    <dbReference type="NCBI Taxonomy" id="39946"/>
    <lineage>
        <taxon>Eukaryota</taxon>
        <taxon>Viridiplantae</taxon>
        <taxon>Streptophyta</taxon>
        <taxon>Embryophyta</taxon>
        <taxon>Tracheophyta</taxon>
        <taxon>Spermatophyta</taxon>
        <taxon>Magnoliopsida</taxon>
        <taxon>Liliopsida</taxon>
        <taxon>Poales</taxon>
        <taxon>Poaceae</taxon>
        <taxon>BOP clade</taxon>
        <taxon>Oryzoideae</taxon>
        <taxon>Oryzeae</taxon>
        <taxon>Oryzinae</taxon>
        <taxon>Oryza</taxon>
        <taxon>Oryza sativa</taxon>
    </lineage>
</organism>
<dbReference type="STRING" id="39946.B8BGG5"/>
<reference evidence="2 3" key="1">
    <citation type="journal article" date="2005" name="PLoS Biol.">
        <title>The genomes of Oryza sativa: a history of duplications.</title>
        <authorList>
            <person name="Yu J."/>
            <person name="Wang J."/>
            <person name="Lin W."/>
            <person name="Li S."/>
            <person name="Li H."/>
            <person name="Zhou J."/>
            <person name="Ni P."/>
            <person name="Dong W."/>
            <person name="Hu S."/>
            <person name="Zeng C."/>
            <person name="Zhang J."/>
            <person name="Zhang Y."/>
            <person name="Li R."/>
            <person name="Xu Z."/>
            <person name="Li S."/>
            <person name="Li X."/>
            <person name="Zheng H."/>
            <person name="Cong L."/>
            <person name="Lin L."/>
            <person name="Yin J."/>
            <person name="Geng J."/>
            <person name="Li G."/>
            <person name="Shi J."/>
            <person name="Liu J."/>
            <person name="Lv H."/>
            <person name="Li J."/>
            <person name="Wang J."/>
            <person name="Deng Y."/>
            <person name="Ran L."/>
            <person name="Shi X."/>
            <person name="Wang X."/>
            <person name="Wu Q."/>
            <person name="Li C."/>
            <person name="Ren X."/>
            <person name="Wang J."/>
            <person name="Wang X."/>
            <person name="Li D."/>
            <person name="Liu D."/>
            <person name="Zhang X."/>
            <person name="Ji Z."/>
            <person name="Zhao W."/>
            <person name="Sun Y."/>
            <person name="Zhang Z."/>
            <person name="Bao J."/>
            <person name="Han Y."/>
            <person name="Dong L."/>
            <person name="Ji J."/>
            <person name="Chen P."/>
            <person name="Wu S."/>
            <person name="Liu J."/>
            <person name="Xiao Y."/>
            <person name="Bu D."/>
            <person name="Tan J."/>
            <person name="Yang L."/>
            <person name="Ye C."/>
            <person name="Zhang J."/>
            <person name="Xu J."/>
            <person name="Zhou Y."/>
            <person name="Yu Y."/>
            <person name="Zhang B."/>
            <person name="Zhuang S."/>
            <person name="Wei H."/>
            <person name="Liu B."/>
            <person name="Lei M."/>
            <person name="Yu H."/>
            <person name="Li Y."/>
            <person name="Xu H."/>
            <person name="Wei S."/>
            <person name="He X."/>
            <person name="Fang L."/>
            <person name="Zhang Z."/>
            <person name="Zhang Y."/>
            <person name="Huang X."/>
            <person name="Su Z."/>
            <person name="Tong W."/>
            <person name="Li J."/>
            <person name="Tong Z."/>
            <person name="Li S."/>
            <person name="Ye J."/>
            <person name="Wang L."/>
            <person name="Fang L."/>
            <person name="Lei T."/>
            <person name="Chen C."/>
            <person name="Chen H."/>
            <person name="Xu Z."/>
            <person name="Li H."/>
            <person name="Huang H."/>
            <person name="Zhang F."/>
            <person name="Xu H."/>
            <person name="Li N."/>
            <person name="Zhao C."/>
            <person name="Li S."/>
            <person name="Dong L."/>
            <person name="Huang Y."/>
            <person name="Li L."/>
            <person name="Xi Y."/>
            <person name="Qi Q."/>
            <person name="Li W."/>
            <person name="Zhang B."/>
            <person name="Hu W."/>
            <person name="Zhang Y."/>
            <person name="Tian X."/>
            <person name="Jiao Y."/>
            <person name="Liang X."/>
            <person name="Jin J."/>
            <person name="Gao L."/>
            <person name="Zheng W."/>
            <person name="Hao B."/>
            <person name="Liu S."/>
            <person name="Wang W."/>
            <person name="Yuan L."/>
            <person name="Cao M."/>
            <person name="McDermott J."/>
            <person name="Samudrala R."/>
            <person name="Wang J."/>
            <person name="Wong G.K."/>
            <person name="Yang H."/>
        </authorList>
    </citation>
    <scope>NUCLEOTIDE SEQUENCE [LARGE SCALE GENOMIC DNA]</scope>
    <source>
        <strain evidence="3">cv. 93-11</strain>
    </source>
</reference>
<evidence type="ECO:0000313" key="3">
    <source>
        <dbReference type="Proteomes" id="UP000007015"/>
    </source>
</evidence>
<keyword evidence="3" id="KW-1185">Reference proteome</keyword>
<accession>B8BGG5</accession>
<gene>
    <name evidence="2" type="ORF">OsI_33239</name>
</gene>
<sequence>MAARRGRGRGREWEDDDLGVGGGQPPHLAAPVVCLARSAGDLAAGAFVGSLVGYVINAGVAGCCTGLALSFPDLSVYDGP</sequence>
<proteinExistence type="predicted"/>